<evidence type="ECO:0000256" key="5">
    <source>
        <dbReference type="ARBA" id="ARBA00023049"/>
    </source>
</evidence>
<evidence type="ECO:0000256" key="4">
    <source>
        <dbReference type="ARBA" id="ARBA00022833"/>
    </source>
</evidence>
<dbReference type="PANTHER" id="PTHR22726">
    <property type="entry name" value="METALLOENDOPEPTIDASE OMA1"/>
    <property type="match status" value="1"/>
</dbReference>
<evidence type="ECO:0000259" key="9">
    <source>
        <dbReference type="Pfam" id="PF01435"/>
    </source>
</evidence>
<reference evidence="10 11" key="1">
    <citation type="submission" date="2020-03" db="EMBL/GenBank/DDBJ databases">
        <authorList>
            <consortium name="Genoscope - CEA"/>
            <person name="William W."/>
        </authorList>
    </citation>
    <scope>NUCLEOTIDE SEQUENCE [LARGE SCALE GENOMIC DNA]</scope>
    <source>
        <strain evidence="11">DSM 16959</strain>
    </source>
</reference>
<dbReference type="OrthoDB" id="9810445at2"/>
<comment type="cofactor">
    <cofactor evidence="6">
        <name>Zn(2+)</name>
        <dbReference type="ChEBI" id="CHEBI:29105"/>
    </cofactor>
    <text evidence="6">Binds 1 zinc ion per subunit.</text>
</comment>
<dbReference type="PANTHER" id="PTHR22726:SF1">
    <property type="entry name" value="METALLOENDOPEPTIDASE OMA1, MITOCHONDRIAL"/>
    <property type="match status" value="1"/>
</dbReference>
<name>A0A6S6XZ60_9PROT</name>
<dbReference type="RefSeq" id="WP_145771281.1">
    <property type="nucleotide sequence ID" value="NZ_LR778301.1"/>
</dbReference>
<keyword evidence="2" id="KW-0479">Metal-binding</keyword>
<dbReference type="GO" id="GO:0051603">
    <property type="term" value="P:proteolysis involved in protein catabolic process"/>
    <property type="evidence" value="ECO:0007669"/>
    <property type="project" value="TreeGrafter"/>
</dbReference>
<dbReference type="GO" id="GO:0046872">
    <property type="term" value="F:metal ion binding"/>
    <property type="evidence" value="ECO:0007669"/>
    <property type="project" value="UniProtKB-KW"/>
</dbReference>
<evidence type="ECO:0000256" key="8">
    <source>
        <dbReference type="SAM" id="SignalP"/>
    </source>
</evidence>
<sequence>MRLFTALALFALLAGCAANPISGRNQLLLVSEESAIADSIQAYQGMVGKLEKDGKISHDAQLNARIQRITDRLIDQAVLYRPETRDWAWSVKVIDDPKTVNAWCMPGGKMAIYTGLIEKIKPSDDELAQVMGHEISHALLKHGAEKMSMQMAAGVAAIAIGVAGGSSKDSGRRQTGAELALLGLVLLPNSRGAESEADRIGLELAARAGFHPHAAVTLWEKMAQANGDKTRFDWLSTHPSSPKRLEELATHEFDARAFYDVAPKHQEPSRAWTSTSPNERLVSPAR</sequence>
<dbReference type="Proteomes" id="UP000515733">
    <property type="component" value="Chromosome"/>
</dbReference>
<keyword evidence="4 6" id="KW-0862">Zinc</keyword>
<evidence type="ECO:0000256" key="2">
    <source>
        <dbReference type="ARBA" id="ARBA00022723"/>
    </source>
</evidence>
<dbReference type="GO" id="GO:0004222">
    <property type="term" value="F:metalloendopeptidase activity"/>
    <property type="evidence" value="ECO:0007669"/>
    <property type="project" value="InterPro"/>
</dbReference>
<accession>A0A6S6XZ60</accession>
<feature type="signal peptide" evidence="8">
    <location>
        <begin position="1"/>
        <end position="17"/>
    </location>
</feature>
<dbReference type="InterPro" id="IPR001915">
    <property type="entry name" value="Peptidase_M48"/>
</dbReference>
<feature type="domain" description="Peptidase M48" evidence="9">
    <location>
        <begin position="61"/>
        <end position="250"/>
    </location>
</feature>
<keyword evidence="5 6" id="KW-0482">Metalloprotease</keyword>
<protein>
    <recommendedName>
        <fullName evidence="9">Peptidase M48 domain-containing protein</fullName>
    </recommendedName>
</protein>
<dbReference type="PROSITE" id="PS51257">
    <property type="entry name" value="PROKAR_LIPOPROTEIN"/>
    <property type="match status" value="1"/>
</dbReference>
<evidence type="ECO:0000256" key="7">
    <source>
        <dbReference type="SAM" id="MobiDB-lite"/>
    </source>
</evidence>
<proteinExistence type="inferred from homology"/>
<comment type="similarity">
    <text evidence="6">Belongs to the peptidase M48 family.</text>
</comment>
<dbReference type="EMBL" id="LR778301">
    <property type="protein sequence ID" value="CAB1369687.1"/>
    <property type="molecule type" value="Genomic_DNA"/>
</dbReference>
<evidence type="ECO:0000313" key="10">
    <source>
        <dbReference type="EMBL" id="CAB1369687.1"/>
    </source>
</evidence>
<dbReference type="InterPro" id="IPR051156">
    <property type="entry name" value="Mito/Outer_Membr_Metalloprot"/>
</dbReference>
<dbReference type="GO" id="GO:0016020">
    <property type="term" value="C:membrane"/>
    <property type="evidence" value="ECO:0007669"/>
    <property type="project" value="TreeGrafter"/>
</dbReference>
<keyword evidence="3 6" id="KW-0378">Hydrolase</keyword>
<feature type="chain" id="PRO_5043310600" description="Peptidase M48 domain-containing protein" evidence="8">
    <location>
        <begin position="18"/>
        <end position="286"/>
    </location>
</feature>
<evidence type="ECO:0000256" key="3">
    <source>
        <dbReference type="ARBA" id="ARBA00022801"/>
    </source>
</evidence>
<keyword evidence="1 6" id="KW-0645">Protease</keyword>
<organism evidence="10 11">
    <name type="scientific">Denitratisoma oestradiolicum</name>
    <dbReference type="NCBI Taxonomy" id="311182"/>
    <lineage>
        <taxon>Bacteria</taxon>
        <taxon>Pseudomonadati</taxon>
        <taxon>Pseudomonadota</taxon>
        <taxon>Betaproteobacteria</taxon>
        <taxon>Nitrosomonadales</taxon>
        <taxon>Sterolibacteriaceae</taxon>
        <taxon>Denitratisoma</taxon>
    </lineage>
</organism>
<keyword evidence="11" id="KW-1185">Reference proteome</keyword>
<keyword evidence="8" id="KW-0732">Signal</keyword>
<gene>
    <name evidence="10" type="ORF">DENOEST_2522</name>
</gene>
<dbReference type="Gene3D" id="3.30.2010.10">
    <property type="entry name" value="Metalloproteases ('zincins'), catalytic domain"/>
    <property type="match status" value="1"/>
</dbReference>
<evidence type="ECO:0000313" key="11">
    <source>
        <dbReference type="Proteomes" id="UP000515733"/>
    </source>
</evidence>
<dbReference type="KEGG" id="doe:DENOEST_2522"/>
<dbReference type="CDD" id="cd07331">
    <property type="entry name" value="M48C_Oma1_like"/>
    <property type="match status" value="1"/>
</dbReference>
<feature type="region of interest" description="Disordered" evidence="7">
    <location>
        <begin position="265"/>
        <end position="286"/>
    </location>
</feature>
<dbReference type="Pfam" id="PF01435">
    <property type="entry name" value="Peptidase_M48"/>
    <property type="match status" value="1"/>
</dbReference>
<evidence type="ECO:0000256" key="6">
    <source>
        <dbReference type="RuleBase" id="RU003983"/>
    </source>
</evidence>
<dbReference type="AlphaFoldDB" id="A0A6S6XZ60"/>
<evidence type="ECO:0000256" key="1">
    <source>
        <dbReference type="ARBA" id="ARBA00022670"/>
    </source>
</evidence>